<accession>A0ABV2J371</accession>
<comment type="caution">
    <text evidence="1">The sequence shown here is derived from an EMBL/GenBank/DDBJ whole genome shotgun (WGS) entry which is preliminary data.</text>
</comment>
<protein>
    <recommendedName>
        <fullName evidence="3">Glycosyl transferase</fullName>
    </recommendedName>
</protein>
<evidence type="ECO:0000313" key="1">
    <source>
        <dbReference type="EMBL" id="MET3615207.1"/>
    </source>
</evidence>
<keyword evidence="2" id="KW-1185">Reference proteome</keyword>
<evidence type="ECO:0008006" key="3">
    <source>
        <dbReference type="Google" id="ProtNLM"/>
    </source>
</evidence>
<dbReference type="SUPFAM" id="SSF53448">
    <property type="entry name" value="Nucleotide-diphospho-sugar transferases"/>
    <property type="match status" value="1"/>
</dbReference>
<name>A0ABV2J371_9HYPH</name>
<evidence type="ECO:0000313" key="2">
    <source>
        <dbReference type="Proteomes" id="UP001549047"/>
    </source>
</evidence>
<dbReference type="EMBL" id="JBEPMB010000006">
    <property type="protein sequence ID" value="MET3615207.1"/>
    <property type="molecule type" value="Genomic_DNA"/>
</dbReference>
<reference evidence="1 2" key="1">
    <citation type="submission" date="2024-06" db="EMBL/GenBank/DDBJ databases">
        <title>Genomic Encyclopedia of Type Strains, Phase IV (KMG-IV): sequencing the most valuable type-strain genomes for metagenomic binning, comparative biology and taxonomic classification.</title>
        <authorList>
            <person name="Goeker M."/>
        </authorList>
    </citation>
    <scope>NUCLEOTIDE SEQUENCE [LARGE SCALE GENOMIC DNA]</scope>
    <source>
        <strain evidence="1 2">DSM 29780</strain>
    </source>
</reference>
<dbReference type="Gene3D" id="3.90.550.10">
    <property type="entry name" value="Spore Coat Polysaccharide Biosynthesis Protein SpsA, Chain A"/>
    <property type="match status" value="1"/>
</dbReference>
<organism evidence="1 2">
    <name type="scientific">Rhizobium aquaticum</name>
    <dbReference type="NCBI Taxonomy" id="1549636"/>
    <lineage>
        <taxon>Bacteria</taxon>
        <taxon>Pseudomonadati</taxon>
        <taxon>Pseudomonadota</taxon>
        <taxon>Alphaproteobacteria</taxon>
        <taxon>Hyphomicrobiales</taxon>
        <taxon>Rhizobiaceae</taxon>
        <taxon>Rhizobium/Agrobacterium group</taxon>
        <taxon>Rhizobium</taxon>
    </lineage>
</organism>
<dbReference type="Proteomes" id="UP001549047">
    <property type="component" value="Unassembled WGS sequence"/>
</dbReference>
<proteinExistence type="predicted"/>
<gene>
    <name evidence="1" type="ORF">ABID16_003550</name>
</gene>
<dbReference type="InterPro" id="IPR029044">
    <property type="entry name" value="Nucleotide-diphossugar_trans"/>
</dbReference>
<sequence length="171" mass="19022">MECRDQETEAAHTLNALVSGAVEGLVSDVLILDNGSSDGIQKLAEAAGCRYYGDWDMKDVLDGARGDWLFLIEPGARPQPGWIEEIFEYASVTRDPARFSDSRTFRKPLLKRIGRKRSALENGVILTKRQAVSLVRSGFDLEKLASGLKKRVLRSEIIPAWVTRRDSVTAD</sequence>